<dbReference type="Pfam" id="PF00480">
    <property type="entry name" value="ROK"/>
    <property type="match status" value="1"/>
</dbReference>
<protein>
    <submittedName>
        <fullName evidence="4">MarR family transcriptional regulator</fullName>
    </submittedName>
</protein>
<dbReference type="SUPFAM" id="SSF46785">
    <property type="entry name" value="Winged helix' DNA-binding domain"/>
    <property type="match status" value="1"/>
</dbReference>
<dbReference type="InterPro" id="IPR036388">
    <property type="entry name" value="WH-like_DNA-bd_sf"/>
</dbReference>
<comment type="function">
    <text evidence="1">Transcriptional repressor of xylose-utilizing enzymes.</text>
</comment>
<dbReference type="PANTHER" id="PTHR18964:SF149">
    <property type="entry name" value="BIFUNCTIONAL UDP-N-ACETYLGLUCOSAMINE 2-EPIMERASE_N-ACETYLMANNOSAMINE KINASE"/>
    <property type="match status" value="1"/>
</dbReference>
<dbReference type="PANTHER" id="PTHR18964">
    <property type="entry name" value="ROK (REPRESSOR, ORF, KINASE) FAMILY"/>
    <property type="match status" value="1"/>
</dbReference>
<evidence type="ECO:0000313" key="4">
    <source>
        <dbReference type="EMBL" id="TCL75077.1"/>
    </source>
</evidence>
<dbReference type="EMBL" id="SLUN01000003">
    <property type="protein sequence ID" value="TCL75077.1"/>
    <property type="molecule type" value="Genomic_DNA"/>
</dbReference>
<evidence type="ECO:0000256" key="2">
    <source>
        <dbReference type="ARBA" id="ARBA00006479"/>
    </source>
</evidence>
<dbReference type="RefSeq" id="WP_165907759.1">
    <property type="nucleotide sequence ID" value="NZ_SLUN01000003.1"/>
</dbReference>
<dbReference type="Pfam" id="PF13412">
    <property type="entry name" value="HTH_24"/>
    <property type="match status" value="1"/>
</dbReference>
<dbReference type="InterPro" id="IPR036390">
    <property type="entry name" value="WH_DNA-bd_sf"/>
</dbReference>
<keyword evidence="3" id="KW-0119">Carbohydrate metabolism</keyword>
<dbReference type="SUPFAM" id="SSF53067">
    <property type="entry name" value="Actin-like ATPase domain"/>
    <property type="match status" value="1"/>
</dbReference>
<gene>
    <name evidence="4" type="ORF">EDC14_10037</name>
</gene>
<keyword evidence="3" id="KW-0859">Xylose metabolism</keyword>
<evidence type="ECO:0000256" key="1">
    <source>
        <dbReference type="ARBA" id="ARBA00002486"/>
    </source>
</evidence>
<dbReference type="Proteomes" id="UP000295008">
    <property type="component" value="Unassembled WGS sequence"/>
</dbReference>
<dbReference type="Gene3D" id="1.10.10.10">
    <property type="entry name" value="Winged helix-like DNA-binding domain superfamily/Winged helix DNA-binding domain"/>
    <property type="match status" value="1"/>
</dbReference>
<accession>A0A4V2QGA6</accession>
<evidence type="ECO:0000313" key="5">
    <source>
        <dbReference type="Proteomes" id="UP000295008"/>
    </source>
</evidence>
<dbReference type="InterPro" id="IPR043129">
    <property type="entry name" value="ATPase_NBD"/>
</dbReference>
<reference evidence="4 5" key="1">
    <citation type="submission" date="2019-03" db="EMBL/GenBank/DDBJ databases">
        <title>Genomic Encyclopedia of Type Strains, Phase IV (KMG-IV): sequencing the most valuable type-strain genomes for metagenomic binning, comparative biology and taxonomic classification.</title>
        <authorList>
            <person name="Goeker M."/>
        </authorList>
    </citation>
    <scope>NUCLEOTIDE SEQUENCE [LARGE SCALE GENOMIC DNA]</scope>
    <source>
        <strain evidence="4 5">LX-B</strain>
    </source>
</reference>
<comment type="similarity">
    <text evidence="2">Belongs to the ROK (NagC/XylR) family.</text>
</comment>
<dbReference type="AlphaFoldDB" id="A0A4V2QGA6"/>
<keyword evidence="5" id="KW-1185">Reference proteome</keyword>
<comment type="caution">
    <text evidence="4">The sequence shown here is derived from an EMBL/GenBank/DDBJ whole genome shotgun (WGS) entry which is preliminary data.</text>
</comment>
<name>A0A4V2QGA6_HYDET</name>
<dbReference type="Gene3D" id="3.30.420.40">
    <property type="match status" value="2"/>
</dbReference>
<dbReference type="InterPro" id="IPR000600">
    <property type="entry name" value="ROK"/>
</dbReference>
<proteinExistence type="inferred from homology"/>
<dbReference type="GO" id="GO:0042732">
    <property type="term" value="P:D-xylose metabolic process"/>
    <property type="evidence" value="ECO:0007669"/>
    <property type="project" value="UniProtKB-KW"/>
</dbReference>
<sequence>MKNKAWSSANLEFVQWSNYLLVLNILRNQGPISRAEISKTTGLSPTTVSYAVNSLLENQLAKEIGVGVSSGGKRPILLEFNPKGSYILTLVLNEFKLLWAVSDLQGELELLEEIPLQGRKGEEALDFLVRTIERALAQAAAANIHPASIGIGISGIVNFKKGEVLYSAGLQWNNLELRAMLEQQFGQEIFVVNDMNAAAYAEKVFQPDLKVANLLYIMVGQKIGAGMIIDHRIFEGCNGSAVEFGHTSVNLHGPRCNCGNYGCLTEYVSEDALLRRIAAAIRQGAPTALEEEALTVPAVARALRSGDPLAVQTVRESVFALSVGITNLVNLFNPELIVIAGDGMVQCDEYFQELKTNIFNMALKTAARDLAISRHRVPRAFLKGVAALAIEAYFEMPRVMTA</sequence>
<organism evidence="4 5">
    <name type="scientific">Hydrogenispora ethanolica</name>
    <dbReference type="NCBI Taxonomy" id="1082276"/>
    <lineage>
        <taxon>Bacteria</taxon>
        <taxon>Bacillati</taxon>
        <taxon>Bacillota</taxon>
        <taxon>Hydrogenispora</taxon>
    </lineage>
</organism>
<evidence type="ECO:0000256" key="3">
    <source>
        <dbReference type="ARBA" id="ARBA00022629"/>
    </source>
</evidence>